<sequence length="67" mass="7127">MICILPIEAKQVLSRCAANASASFQTSTIVKGVWALEVQRDRLTKLPGPCRFSSASAGRSFATRSAA</sequence>
<gene>
    <name evidence="1" type="ORF">L332_01865</name>
</gene>
<protein>
    <submittedName>
        <fullName evidence="1">Uncharacterized protein</fullName>
    </submittedName>
</protein>
<keyword evidence="2" id="KW-1185">Reference proteome</keyword>
<name>U1LMN1_9MICO</name>
<comment type="caution">
    <text evidence="1">The sequence shown here is derived from an EMBL/GenBank/DDBJ whole genome shotgun (WGS) entry which is preliminary data.</text>
</comment>
<dbReference type="AlphaFoldDB" id="U1LMN1"/>
<accession>U1LMN1</accession>
<organism evidence="1 2">
    <name type="scientific">Agrococcus pavilionensis RW1</name>
    <dbReference type="NCBI Taxonomy" id="1330458"/>
    <lineage>
        <taxon>Bacteria</taxon>
        <taxon>Bacillati</taxon>
        <taxon>Actinomycetota</taxon>
        <taxon>Actinomycetes</taxon>
        <taxon>Micrococcales</taxon>
        <taxon>Microbacteriaceae</taxon>
        <taxon>Agrococcus</taxon>
    </lineage>
</organism>
<dbReference type="Proteomes" id="UP000016462">
    <property type="component" value="Unassembled WGS sequence"/>
</dbReference>
<evidence type="ECO:0000313" key="1">
    <source>
        <dbReference type="EMBL" id="ERG63202.1"/>
    </source>
</evidence>
<reference evidence="1 2" key="1">
    <citation type="journal article" date="2013" name="Genome Announc.">
        <title>First draft genome sequence from a member of the genus agrococcus, isolated from modern microbialites.</title>
        <authorList>
            <person name="White R.A.III."/>
            <person name="Grassa C.J."/>
            <person name="Suttle C.A."/>
        </authorList>
    </citation>
    <scope>NUCLEOTIDE SEQUENCE [LARGE SCALE GENOMIC DNA]</scope>
    <source>
        <strain evidence="1 2">RW1</strain>
    </source>
</reference>
<evidence type="ECO:0000313" key="2">
    <source>
        <dbReference type="Proteomes" id="UP000016462"/>
    </source>
</evidence>
<proteinExistence type="predicted"/>
<dbReference type="EMBL" id="ASHR01000036">
    <property type="protein sequence ID" value="ERG63202.1"/>
    <property type="molecule type" value="Genomic_DNA"/>
</dbReference>